<dbReference type="InterPro" id="IPR013099">
    <property type="entry name" value="K_chnl_dom"/>
</dbReference>
<keyword evidence="4 10" id="KW-1133">Transmembrane helix</keyword>
<keyword evidence="7 8" id="KW-0407">Ion channel</keyword>
<dbReference type="EMBL" id="CATQJA010002645">
    <property type="protein sequence ID" value="CAJ0576641.1"/>
    <property type="molecule type" value="Genomic_DNA"/>
</dbReference>
<feature type="region of interest" description="Disordered" evidence="9">
    <location>
        <begin position="414"/>
        <end position="443"/>
    </location>
</feature>
<comment type="subcellular location">
    <subcellularLocation>
        <location evidence="1">Membrane</location>
        <topology evidence="1">Multi-pass membrane protein</topology>
    </subcellularLocation>
</comment>
<evidence type="ECO:0000256" key="3">
    <source>
        <dbReference type="ARBA" id="ARBA00022692"/>
    </source>
</evidence>
<dbReference type="PRINTS" id="PR01333">
    <property type="entry name" value="2POREKCHANEL"/>
</dbReference>
<evidence type="ECO:0000256" key="5">
    <source>
        <dbReference type="ARBA" id="ARBA00023065"/>
    </source>
</evidence>
<feature type="region of interest" description="Disordered" evidence="9">
    <location>
        <begin position="351"/>
        <end position="398"/>
    </location>
</feature>
<feature type="region of interest" description="Disordered" evidence="9">
    <location>
        <begin position="215"/>
        <end position="272"/>
    </location>
</feature>
<evidence type="ECO:0000256" key="6">
    <source>
        <dbReference type="ARBA" id="ARBA00023136"/>
    </source>
</evidence>
<feature type="transmembrane region" description="Helical" evidence="10">
    <location>
        <begin position="130"/>
        <end position="150"/>
    </location>
</feature>
<comment type="caution">
    <text evidence="12">The sequence shown here is derived from an EMBL/GenBank/DDBJ whole genome shotgun (WGS) entry which is preliminary data.</text>
</comment>
<evidence type="ECO:0000256" key="2">
    <source>
        <dbReference type="ARBA" id="ARBA00022448"/>
    </source>
</evidence>
<evidence type="ECO:0000313" key="12">
    <source>
        <dbReference type="EMBL" id="CAJ0576641.1"/>
    </source>
</evidence>
<gene>
    <name evidence="12" type="ORF">MSPICULIGERA_LOCUS14931</name>
</gene>
<reference evidence="12" key="1">
    <citation type="submission" date="2023-06" db="EMBL/GenBank/DDBJ databases">
        <authorList>
            <person name="Delattre M."/>
        </authorList>
    </citation>
    <scope>NUCLEOTIDE SEQUENCE</scope>
    <source>
        <strain evidence="12">AF72</strain>
    </source>
</reference>
<dbReference type="Proteomes" id="UP001177023">
    <property type="component" value="Unassembled WGS sequence"/>
</dbReference>
<comment type="similarity">
    <text evidence="8">Belongs to the two pore domain potassium channel (TC 1.A.1.8) family.</text>
</comment>
<evidence type="ECO:0000313" key="13">
    <source>
        <dbReference type="Proteomes" id="UP001177023"/>
    </source>
</evidence>
<feature type="non-terminal residue" evidence="12">
    <location>
        <position position="1"/>
    </location>
</feature>
<evidence type="ECO:0000256" key="9">
    <source>
        <dbReference type="SAM" id="MobiDB-lite"/>
    </source>
</evidence>
<evidence type="ECO:0000256" key="1">
    <source>
        <dbReference type="ARBA" id="ARBA00004141"/>
    </source>
</evidence>
<protein>
    <recommendedName>
        <fullName evidence="11">Potassium channel domain-containing protein</fullName>
    </recommendedName>
</protein>
<feature type="domain" description="Potassium channel" evidence="11">
    <location>
        <begin position="102"/>
        <end position="157"/>
    </location>
</feature>
<keyword evidence="5 8" id="KW-0406">Ion transport</keyword>
<feature type="compositionally biased region" description="Polar residues" evidence="9">
    <location>
        <begin position="431"/>
        <end position="443"/>
    </location>
</feature>
<keyword evidence="3 8" id="KW-0812">Transmembrane</keyword>
<proteinExistence type="inferred from homology"/>
<dbReference type="SUPFAM" id="SSF81324">
    <property type="entry name" value="Voltage-gated potassium channels"/>
    <property type="match status" value="2"/>
</dbReference>
<dbReference type="InterPro" id="IPR003280">
    <property type="entry name" value="2pore_dom_K_chnl"/>
</dbReference>
<organism evidence="12 13">
    <name type="scientific">Mesorhabditis spiculigera</name>
    <dbReference type="NCBI Taxonomy" id="96644"/>
    <lineage>
        <taxon>Eukaryota</taxon>
        <taxon>Metazoa</taxon>
        <taxon>Ecdysozoa</taxon>
        <taxon>Nematoda</taxon>
        <taxon>Chromadorea</taxon>
        <taxon>Rhabditida</taxon>
        <taxon>Rhabditina</taxon>
        <taxon>Rhabditomorpha</taxon>
        <taxon>Rhabditoidea</taxon>
        <taxon>Rhabditidae</taxon>
        <taxon>Mesorhabditinae</taxon>
        <taxon>Mesorhabditis</taxon>
    </lineage>
</organism>
<dbReference type="GO" id="GO:0022841">
    <property type="term" value="F:potassium ion leak channel activity"/>
    <property type="evidence" value="ECO:0007669"/>
    <property type="project" value="TreeGrafter"/>
</dbReference>
<feature type="compositionally biased region" description="Low complexity" evidence="9">
    <location>
        <begin position="253"/>
        <end position="272"/>
    </location>
</feature>
<feature type="compositionally biased region" description="Acidic residues" evidence="9">
    <location>
        <begin position="228"/>
        <end position="237"/>
    </location>
</feature>
<name>A0AA36CWJ7_9BILA</name>
<dbReference type="Pfam" id="PF07885">
    <property type="entry name" value="Ion_trans_2"/>
    <property type="match status" value="2"/>
</dbReference>
<evidence type="ECO:0000256" key="8">
    <source>
        <dbReference type="RuleBase" id="RU003857"/>
    </source>
</evidence>
<evidence type="ECO:0000256" key="7">
    <source>
        <dbReference type="ARBA" id="ARBA00023303"/>
    </source>
</evidence>
<evidence type="ECO:0000259" key="11">
    <source>
        <dbReference type="Pfam" id="PF07885"/>
    </source>
</evidence>
<keyword evidence="2 8" id="KW-0813">Transport</keyword>
<feature type="domain" description="Potassium channel" evidence="11">
    <location>
        <begin position="56"/>
        <end position="95"/>
    </location>
</feature>
<feature type="compositionally biased region" description="Basic and acidic residues" evidence="9">
    <location>
        <begin position="374"/>
        <end position="398"/>
    </location>
</feature>
<dbReference type="GO" id="GO:0015271">
    <property type="term" value="F:outward rectifier potassium channel activity"/>
    <property type="evidence" value="ECO:0007669"/>
    <property type="project" value="TreeGrafter"/>
</dbReference>
<keyword evidence="6 10" id="KW-0472">Membrane</keyword>
<sequence length="443" mass="50145">MIFNRLEADALKDHQLNEQLTKKLAQIDPKLPYPDPRAINATAHRLAPCFAPERDERSEWSFVTATLYGFGIVTTLGYNRIAPITQAGRMFCALLLPALNGQIDFFNGLYYNFLCLTAIDFGQLVPSKVIFLPITFLYVCLGLAITTIAIDIGSEYMKKLHYLGKKMKDAAQTKIWFGGKALKVKDLLHAVGKKCGVDPSQIDALDLENVVERTIAIKEGKPPPPDINDNDEDEPPIEPEPRSEPQTPQEEAPLLTEPSTPKKTPKTSISSKATSIYEPELIIRNPAFQSLSNDMQICSPVEETKLPSFPQEIQLEMPEDFEDDFDLEEDNQHIMILEPPDVLDEVELQHVRIEIPDEADEPPKRRKSSARPRSSMDEDSVPKKFREKKQVYATDPKKLYETYQEEWDRLQRLSARLGPRRNEKQEGLMESPTNAPGTENQGL</sequence>
<dbReference type="PANTHER" id="PTHR11003:SF93">
    <property type="entry name" value="POTASSIUM CHANNEL DOMAIN-CONTAINING PROTEIN"/>
    <property type="match status" value="1"/>
</dbReference>
<dbReference type="PANTHER" id="PTHR11003">
    <property type="entry name" value="POTASSIUM CHANNEL, SUBFAMILY K"/>
    <property type="match status" value="1"/>
</dbReference>
<dbReference type="GO" id="GO:0005886">
    <property type="term" value="C:plasma membrane"/>
    <property type="evidence" value="ECO:0007669"/>
    <property type="project" value="TreeGrafter"/>
</dbReference>
<keyword evidence="13" id="KW-1185">Reference proteome</keyword>
<accession>A0AA36CWJ7</accession>
<dbReference type="Gene3D" id="1.10.287.70">
    <property type="match status" value="2"/>
</dbReference>
<dbReference type="GO" id="GO:0030322">
    <property type="term" value="P:stabilization of membrane potential"/>
    <property type="evidence" value="ECO:0007669"/>
    <property type="project" value="TreeGrafter"/>
</dbReference>
<dbReference type="AlphaFoldDB" id="A0AA36CWJ7"/>
<evidence type="ECO:0000256" key="10">
    <source>
        <dbReference type="SAM" id="Phobius"/>
    </source>
</evidence>
<feature type="transmembrane region" description="Helical" evidence="10">
    <location>
        <begin position="60"/>
        <end position="78"/>
    </location>
</feature>
<evidence type="ECO:0000256" key="4">
    <source>
        <dbReference type="ARBA" id="ARBA00022989"/>
    </source>
</evidence>